<gene>
    <name evidence="1" type="ORF">V2J94_46365</name>
</gene>
<name>A0ABU7QEP4_9ACTN</name>
<evidence type="ECO:0000313" key="1">
    <source>
        <dbReference type="EMBL" id="MEE4599154.1"/>
    </source>
</evidence>
<organism evidence="1 2">
    <name type="scientific">Streptomyces asiaticus subsp. ignotus</name>
    <dbReference type="NCBI Taxonomy" id="3098222"/>
    <lineage>
        <taxon>Bacteria</taxon>
        <taxon>Bacillati</taxon>
        <taxon>Actinomycetota</taxon>
        <taxon>Actinomycetes</taxon>
        <taxon>Kitasatosporales</taxon>
        <taxon>Streptomycetaceae</taxon>
        <taxon>Streptomyces</taxon>
        <taxon>Streptomyces violaceusniger group</taxon>
    </lineage>
</organism>
<dbReference type="RefSeq" id="WP_330816450.1">
    <property type="nucleotide sequence ID" value="NZ_JAZBJO010000066.1"/>
</dbReference>
<reference evidence="1 2" key="1">
    <citation type="submission" date="2023-11" db="EMBL/GenBank/DDBJ databases">
        <title>30 novel species of actinomycetes from the DSMZ collection.</title>
        <authorList>
            <person name="Nouioui I."/>
        </authorList>
    </citation>
    <scope>NUCLEOTIDE SEQUENCE [LARGE SCALE GENOMIC DNA]</scope>
    <source>
        <strain evidence="1 2">DSM 41524</strain>
    </source>
</reference>
<keyword evidence="2" id="KW-1185">Reference proteome</keyword>
<dbReference type="EMBL" id="JAZBJO010000066">
    <property type="protein sequence ID" value="MEE4599154.1"/>
    <property type="molecule type" value="Genomic_DNA"/>
</dbReference>
<protein>
    <submittedName>
        <fullName evidence="1">Uncharacterized protein</fullName>
    </submittedName>
</protein>
<dbReference type="Proteomes" id="UP001354709">
    <property type="component" value="Unassembled WGS sequence"/>
</dbReference>
<comment type="caution">
    <text evidence="1">The sequence shown here is derived from an EMBL/GenBank/DDBJ whole genome shotgun (WGS) entry which is preliminary data.</text>
</comment>
<evidence type="ECO:0000313" key="2">
    <source>
        <dbReference type="Proteomes" id="UP001354709"/>
    </source>
</evidence>
<proteinExistence type="predicted"/>
<accession>A0ABU7QEP4</accession>
<sequence length="115" mass="12691">MNITLYRAGDRLNVPGLNGSCCGTRWLHPPQADRLFTDADALRQVVESVVGPLNEAADMAPAQVCRFCTTITRDAAVIEVWEFINGLRRISYVCQTCWRDTGGSTGHLLDLGKPR</sequence>